<protein>
    <recommendedName>
        <fullName evidence="5">Programmed cell death protein 5</fullName>
    </recommendedName>
</protein>
<feature type="compositionally biased region" description="Basic and acidic residues" evidence="2">
    <location>
        <begin position="41"/>
        <end position="59"/>
    </location>
</feature>
<evidence type="ECO:0000256" key="2">
    <source>
        <dbReference type="SAM" id="MobiDB-lite"/>
    </source>
</evidence>
<dbReference type="GO" id="GO:0005634">
    <property type="term" value="C:nucleus"/>
    <property type="evidence" value="ECO:0007669"/>
    <property type="project" value="TreeGrafter"/>
</dbReference>
<evidence type="ECO:0008006" key="5">
    <source>
        <dbReference type="Google" id="ProtNLM"/>
    </source>
</evidence>
<evidence type="ECO:0000256" key="1">
    <source>
        <dbReference type="ARBA" id="ARBA00010490"/>
    </source>
</evidence>
<feature type="compositionally biased region" description="Basic and acidic residues" evidence="2">
    <location>
        <begin position="381"/>
        <end position="397"/>
    </location>
</feature>
<dbReference type="STRING" id="764103.G7E183"/>
<dbReference type="RefSeq" id="XP_014567365.1">
    <property type="nucleotide sequence ID" value="XM_014711879.1"/>
</dbReference>
<gene>
    <name evidence="3" type="primary">Mo03263</name>
    <name evidence="3" type="ORF">E5Q_03263</name>
</gene>
<reference evidence="3 4" key="1">
    <citation type="journal article" date="2011" name="J. Gen. Appl. Microbiol.">
        <title>Draft genome sequencing of the enigmatic basidiomycete Mixia osmundae.</title>
        <authorList>
            <person name="Nishida H."/>
            <person name="Nagatsuka Y."/>
            <person name="Sugiyama J."/>
        </authorList>
    </citation>
    <scope>NUCLEOTIDE SEQUENCE [LARGE SCALE GENOMIC DNA]</scope>
    <source>
        <strain evidence="4">CBS 9802 / IAM 14324 / JCM 22182 / KY 12970</strain>
    </source>
</reference>
<feature type="compositionally biased region" description="Low complexity" evidence="2">
    <location>
        <begin position="23"/>
        <end position="35"/>
    </location>
</feature>
<keyword evidence="4" id="KW-1185">Reference proteome</keyword>
<dbReference type="HOGENOM" id="CLU_323915_0_0_1"/>
<comment type="similarity">
    <text evidence="1">Belongs to the PDCD5 family.</text>
</comment>
<accession>G7E183</accession>
<dbReference type="InterPro" id="IPR002836">
    <property type="entry name" value="PDCD5-like"/>
</dbReference>
<dbReference type="AlphaFoldDB" id="G7E183"/>
<name>G7E183_MIXOS</name>
<dbReference type="PANTHER" id="PTHR10840">
    <property type="entry name" value="PROGRAMMED CELL DEATH PROTEIN 5"/>
    <property type="match status" value="1"/>
</dbReference>
<dbReference type="Proteomes" id="UP000009131">
    <property type="component" value="Unassembled WGS sequence"/>
</dbReference>
<reference evidence="3 4" key="2">
    <citation type="journal article" date="2012" name="Open Biol.">
        <title>Characteristics of nucleosomes and linker DNA regions on the genome of the basidiomycete Mixia osmundae revealed by mono- and dinucleosome mapping.</title>
        <authorList>
            <person name="Nishida H."/>
            <person name="Kondo S."/>
            <person name="Matsumoto T."/>
            <person name="Suzuki Y."/>
            <person name="Yoshikawa H."/>
            <person name="Taylor T.D."/>
            <person name="Sugiyama J."/>
        </authorList>
    </citation>
    <scope>NUCLEOTIDE SEQUENCE [LARGE SCALE GENOMIC DNA]</scope>
    <source>
        <strain evidence="4">CBS 9802 / IAM 14324 / JCM 22182 / KY 12970</strain>
    </source>
</reference>
<evidence type="ECO:0000313" key="3">
    <source>
        <dbReference type="EMBL" id="GAA96593.1"/>
    </source>
</evidence>
<dbReference type="InterPro" id="IPR036883">
    <property type="entry name" value="PDCD5-like_sf"/>
</dbReference>
<proteinExistence type="inferred from homology"/>
<dbReference type="GO" id="GO:0005829">
    <property type="term" value="C:cytosol"/>
    <property type="evidence" value="ECO:0007669"/>
    <property type="project" value="TreeGrafter"/>
</dbReference>
<evidence type="ECO:0000313" key="4">
    <source>
        <dbReference type="Proteomes" id="UP000009131"/>
    </source>
</evidence>
<dbReference type="SUPFAM" id="SSF46950">
    <property type="entry name" value="Double-stranded DNA-binding domain"/>
    <property type="match status" value="1"/>
</dbReference>
<dbReference type="InParanoid" id="G7E183"/>
<sequence>MEDADLAAIRQRRLAELAGKQGSSGSFGPSPTSSSAYGGKQESEQEQRQAREDEEEQRRTIMSQILDNQARERLSRINLVKPSKARAIQDILLNMARSGQLRGRVTEEQLIGLLEQVERQQASFEKDSSAGKITFSRKRETIARNEDSASIDSRLSRASATSLQYAVNHTRKGLPRSSRISSEHHGPCARRSVMLRQPERADRFALLLAFHEKALICQFGKTMIDTKMNVTVPDTLTATIPPSVRCKVVRARVPDFDRLLRNIVRIAVRSYHEVFLDAMDGLLQTVHQAERNATSRSTHDLAPAIAIASLIDGHRRHHCLTPLSKEERQGNSLDGRGSVLAILKMLLPGKASWPKAPDEVYQNTHATARRRMLASSSTTKYRKEREKPSVHGSKRDGVVKATETAAAQMSRRYPRSGNNPGLTSHIGLFTLLVSFRRAMLVNSMIKAIVAAMLLATGILALPAPLRVNKKQAADIVGPDSMSTFTLIDTDFSDPLQVRFSYHIHKHSNVVDLFDISGATAKWYRSGESPDTRTVEHCFKFTRGEDWVIPCFRWPRDSPYFSSWYFDSFYTVATLGDPNKINRVILSRDINRAQGDFDDLPRQYNNPMCLSYISPRITGDLRAFLGAVFMIISDPVSIRSPGWCLQFGAATEAMYMLLRGFSHLALAVSSPVLTKLRVSAVVRSILTQQPVSLHRRGLEGTGVASMTPSPPCFLPSFASFLDDKQRADKMIKAMLATLLLAATTLASPASVLSERQSAPTLGPDNLATFALTNKVWPDVVFQVEFSYHVHLPGMSIDLFKVSGATAKWHSTGESPDTYTIQQCYKLTSGDDWAIPCFRFPRGGTAIMSWYLDSFYTRGTGSDPTQVGKVTLTRDASRQLPEFSDVIPREYNRY</sequence>
<dbReference type="Pfam" id="PF01984">
    <property type="entry name" value="dsDNA_bind"/>
    <property type="match status" value="1"/>
</dbReference>
<organism evidence="3 4">
    <name type="scientific">Mixia osmundae (strain CBS 9802 / IAM 14324 / JCM 22182 / KY 12970)</name>
    <dbReference type="NCBI Taxonomy" id="764103"/>
    <lineage>
        <taxon>Eukaryota</taxon>
        <taxon>Fungi</taxon>
        <taxon>Dikarya</taxon>
        <taxon>Basidiomycota</taxon>
        <taxon>Pucciniomycotina</taxon>
        <taxon>Mixiomycetes</taxon>
        <taxon>Mixiales</taxon>
        <taxon>Mixiaceae</taxon>
        <taxon>Mixia</taxon>
    </lineage>
</organism>
<dbReference type="GO" id="GO:0003677">
    <property type="term" value="F:DNA binding"/>
    <property type="evidence" value="ECO:0007669"/>
    <property type="project" value="InterPro"/>
</dbReference>
<dbReference type="Gene3D" id="1.10.8.140">
    <property type="entry name" value="PDCD5-like"/>
    <property type="match status" value="1"/>
</dbReference>
<dbReference type="eggNOG" id="KOG3431">
    <property type="taxonomic scope" value="Eukaryota"/>
</dbReference>
<comment type="caution">
    <text evidence="3">The sequence shown here is derived from an EMBL/GenBank/DDBJ whole genome shotgun (WGS) entry which is preliminary data.</text>
</comment>
<dbReference type="PANTHER" id="PTHR10840:SF0">
    <property type="entry name" value="PROGRAMMED CELL DEATH PROTEIN 5"/>
    <property type="match status" value="1"/>
</dbReference>
<feature type="region of interest" description="Disordered" evidence="2">
    <location>
        <begin position="368"/>
        <end position="397"/>
    </location>
</feature>
<dbReference type="FunFam" id="1.10.8.140:FF:000006">
    <property type="entry name" value="programmed cell death protein 5-like"/>
    <property type="match status" value="1"/>
</dbReference>
<dbReference type="EMBL" id="BABT02000102">
    <property type="protein sequence ID" value="GAA96593.1"/>
    <property type="molecule type" value="Genomic_DNA"/>
</dbReference>
<dbReference type="OrthoDB" id="10252486at2759"/>
<feature type="region of interest" description="Disordered" evidence="2">
    <location>
        <begin position="15"/>
        <end position="67"/>
    </location>
</feature>